<reference evidence="2 3" key="1">
    <citation type="journal article" date="2023" name="G3 (Bethesda)">
        <title>A chromosome-level genome assembly of Zasmidium syzygii isolated from banana leaves.</title>
        <authorList>
            <person name="van Westerhoven A.C."/>
            <person name="Mehrabi R."/>
            <person name="Talebi R."/>
            <person name="Steentjes M.B.F."/>
            <person name="Corcolon B."/>
            <person name="Chong P.A."/>
            <person name="Kema G.H.J."/>
            <person name="Seidl M.F."/>
        </authorList>
    </citation>
    <scope>NUCLEOTIDE SEQUENCE [LARGE SCALE GENOMIC DNA]</scope>
    <source>
        <strain evidence="2 3">P124</strain>
    </source>
</reference>
<evidence type="ECO:0000313" key="3">
    <source>
        <dbReference type="Proteomes" id="UP001305779"/>
    </source>
</evidence>
<gene>
    <name evidence="2" type="ORF">PRZ48_006948</name>
</gene>
<sequence>MADQEPSAAAKVFVIPELVENILEKLAEDDNIDELQPLTCISAVQRVSILFHDTITTSKKIQSLMATPLDDNKDGMFDFFDGTLWLNIAGCYKDYKDMTSYLQMEIVIKDHEKFKSGKFREGSWRKVSIQGDSESSIWVERLCQKFHEGLGGFEMECDATLGDLVDDYFAAKEAEQEEAESDGNNRVWMDSGLGMVIGETAGYEGEKVDRSIRTGSDKSTGSGPSIR</sequence>
<keyword evidence="3" id="KW-1185">Reference proteome</keyword>
<evidence type="ECO:0008006" key="4">
    <source>
        <dbReference type="Google" id="ProtNLM"/>
    </source>
</evidence>
<accession>A0ABR0EI04</accession>
<feature type="compositionally biased region" description="Polar residues" evidence="1">
    <location>
        <begin position="217"/>
        <end position="227"/>
    </location>
</feature>
<organism evidence="2 3">
    <name type="scientific">Zasmidium cellare</name>
    <name type="common">Wine cellar mold</name>
    <name type="synonym">Racodium cellare</name>
    <dbReference type="NCBI Taxonomy" id="395010"/>
    <lineage>
        <taxon>Eukaryota</taxon>
        <taxon>Fungi</taxon>
        <taxon>Dikarya</taxon>
        <taxon>Ascomycota</taxon>
        <taxon>Pezizomycotina</taxon>
        <taxon>Dothideomycetes</taxon>
        <taxon>Dothideomycetidae</taxon>
        <taxon>Mycosphaerellales</taxon>
        <taxon>Mycosphaerellaceae</taxon>
        <taxon>Zasmidium</taxon>
    </lineage>
</organism>
<proteinExistence type="predicted"/>
<feature type="compositionally biased region" description="Basic and acidic residues" evidence="1">
    <location>
        <begin position="206"/>
        <end position="216"/>
    </location>
</feature>
<name>A0ABR0EI04_ZASCE</name>
<dbReference type="Proteomes" id="UP001305779">
    <property type="component" value="Unassembled WGS sequence"/>
</dbReference>
<protein>
    <recommendedName>
        <fullName evidence="4">F-box domain-containing protein</fullName>
    </recommendedName>
</protein>
<comment type="caution">
    <text evidence="2">The sequence shown here is derived from an EMBL/GenBank/DDBJ whole genome shotgun (WGS) entry which is preliminary data.</text>
</comment>
<evidence type="ECO:0000256" key="1">
    <source>
        <dbReference type="SAM" id="MobiDB-lite"/>
    </source>
</evidence>
<evidence type="ECO:0000313" key="2">
    <source>
        <dbReference type="EMBL" id="KAK4501142.1"/>
    </source>
</evidence>
<feature type="region of interest" description="Disordered" evidence="1">
    <location>
        <begin position="206"/>
        <end position="227"/>
    </location>
</feature>
<dbReference type="EMBL" id="JAXOVC010000005">
    <property type="protein sequence ID" value="KAK4501142.1"/>
    <property type="molecule type" value="Genomic_DNA"/>
</dbReference>